<comment type="caution">
    <text evidence="1">The sequence shown here is derived from an EMBL/GenBank/DDBJ whole genome shotgun (WGS) entry which is preliminary data.</text>
</comment>
<dbReference type="AlphaFoldDB" id="A0A8H7SAB0"/>
<gene>
    <name evidence="1" type="ORF">INT45_003732</name>
</gene>
<proteinExistence type="predicted"/>
<keyword evidence="2" id="KW-1185">Reference proteome</keyword>
<sequence>MQTSSDRIDEASARCLEDYVHYLEENYNEKDLLRGFYTFGGWSLEERSIAEKQFQAAVGSLLTRPQHNCFSWALKVVTDRYAILNSADTEKYWGECAIVGEVVRRTEEGVAKTSQQLLNENLTTFAIEILLQNHHNNNVGARSISMNNVIDISDTLEDGQLHSAINDNNTISMIVESLSFDPKIHPIQCSDMNNIVKCDLMALENRCNVELHAYDNLVFNAGIIVKFSQCSYIVKIWGPLIEKTMAGTDILSQWGDTVPDNFNGKDNRQIKPRKMDLRLMCMATDIATVDLGVGEFAKSVRCTKYFTDKAKMIVCNKAQLNTFVKTLKPSQEDIKEFSLPMVQIMGLEAEISTLRLVSSEAYVIQKVANCTIDGDPSKLSSSMEPVVQLLHTIRMLATRVKYKLESLTSYENNKTNMQSFTATNTTRGTSATSCIRNIKETELSE</sequence>
<organism evidence="1 2">
    <name type="scientific">Circinella minor</name>
    <dbReference type="NCBI Taxonomy" id="1195481"/>
    <lineage>
        <taxon>Eukaryota</taxon>
        <taxon>Fungi</taxon>
        <taxon>Fungi incertae sedis</taxon>
        <taxon>Mucoromycota</taxon>
        <taxon>Mucoromycotina</taxon>
        <taxon>Mucoromycetes</taxon>
        <taxon>Mucorales</taxon>
        <taxon>Lichtheimiaceae</taxon>
        <taxon>Circinella</taxon>
    </lineage>
</organism>
<reference evidence="1 2" key="1">
    <citation type="submission" date="2020-12" db="EMBL/GenBank/DDBJ databases">
        <title>Metabolic potential, ecology and presence of endohyphal bacteria is reflected in genomic diversity of Mucoromycotina.</title>
        <authorList>
            <person name="Muszewska A."/>
            <person name="Okrasinska A."/>
            <person name="Steczkiewicz K."/>
            <person name="Drgas O."/>
            <person name="Orlowska M."/>
            <person name="Perlinska-Lenart U."/>
            <person name="Aleksandrzak-Piekarczyk T."/>
            <person name="Szatraj K."/>
            <person name="Zielenkiewicz U."/>
            <person name="Pilsyk S."/>
            <person name="Malc E."/>
            <person name="Mieczkowski P."/>
            <person name="Kruszewska J.S."/>
            <person name="Biernat P."/>
            <person name="Pawlowska J."/>
        </authorList>
    </citation>
    <scope>NUCLEOTIDE SEQUENCE [LARGE SCALE GENOMIC DNA]</scope>
    <source>
        <strain evidence="1 2">CBS 142.35</strain>
    </source>
</reference>
<evidence type="ECO:0000313" key="2">
    <source>
        <dbReference type="Proteomes" id="UP000646827"/>
    </source>
</evidence>
<evidence type="ECO:0000313" key="1">
    <source>
        <dbReference type="EMBL" id="KAG2224592.1"/>
    </source>
</evidence>
<name>A0A8H7SAB0_9FUNG</name>
<dbReference type="OrthoDB" id="2281646at2759"/>
<dbReference type="Proteomes" id="UP000646827">
    <property type="component" value="Unassembled WGS sequence"/>
</dbReference>
<accession>A0A8H7SAB0</accession>
<protein>
    <submittedName>
        <fullName evidence="1">Uncharacterized protein</fullName>
    </submittedName>
</protein>
<dbReference type="EMBL" id="JAEPRB010000040">
    <property type="protein sequence ID" value="KAG2224592.1"/>
    <property type="molecule type" value="Genomic_DNA"/>
</dbReference>